<name>Q73R76_TREDE</name>
<sequence>MILYSYNAPVISYHKTLCDTRMQNVSRETFYVLII</sequence>
<dbReference type="HOGENOM" id="CLU_3367946_0_0_12"/>
<reference evidence="1 2" key="1">
    <citation type="journal article" date="2004" name="Proc. Natl. Acad. Sci. U.S.A.">
        <title>Comparison of the genome of the oral pathogen Treponema denticola with other spirochete genomes.</title>
        <authorList>
            <person name="Seshadri R."/>
            <person name="Myers G.S."/>
            <person name="Tettelin H."/>
            <person name="Eisen J.A."/>
            <person name="Heidelberg J.F."/>
            <person name="Dodson R.J."/>
            <person name="Davidsen T.M."/>
            <person name="DeBoy R.T."/>
            <person name="Fouts D.E."/>
            <person name="Haft D.H."/>
            <person name="Selengut J."/>
            <person name="Ren Q."/>
            <person name="Brinkac L.M."/>
            <person name="Madupu R."/>
            <person name="Kolonay J."/>
            <person name="Durkin S.A."/>
            <person name="Daugherty S.C."/>
            <person name="Shetty J."/>
            <person name="Shvartsbeyn A."/>
            <person name="Gebregeorgis E."/>
            <person name="Geer K."/>
            <person name="Tsegaye G."/>
            <person name="Malek J."/>
            <person name="Ayodeji B."/>
            <person name="Shatsman S."/>
            <person name="McLeod M.P."/>
            <person name="Smajs D."/>
            <person name="Howell J.K."/>
            <person name="Pal S."/>
            <person name="Amin A."/>
            <person name="Vashisth P."/>
            <person name="McNeill T.Z."/>
            <person name="Xiang Q."/>
            <person name="Sodergren E."/>
            <person name="Baca E."/>
            <person name="Weinstock G.M."/>
            <person name="Norris S.J."/>
            <person name="Fraser C.M."/>
            <person name="Paulsen I.T."/>
        </authorList>
    </citation>
    <scope>NUCLEOTIDE SEQUENCE [LARGE SCALE GENOMIC DNA]</scope>
    <source>
        <strain evidence="2">ATCC 35405 / DSM 14222 / CIP 103919 / JCM 8153 / KCTC 15104</strain>
    </source>
</reference>
<dbReference type="Proteomes" id="UP000008212">
    <property type="component" value="Chromosome"/>
</dbReference>
<evidence type="ECO:0000313" key="1">
    <source>
        <dbReference type="EMBL" id="AAS10712.1"/>
    </source>
</evidence>
<organism evidence="1 2">
    <name type="scientific">Treponema denticola (strain ATCC 35405 / DSM 14222 / CIP 103919 / JCM 8153 / KCTC 15104)</name>
    <dbReference type="NCBI Taxonomy" id="243275"/>
    <lineage>
        <taxon>Bacteria</taxon>
        <taxon>Pseudomonadati</taxon>
        <taxon>Spirochaetota</taxon>
        <taxon>Spirochaetia</taxon>
        <taxon>Spirochaetales</taxon>
        <taxon>Treponemataceae</taxon>
        <taxon>Treponema</taxon>
    </lineage>
</organism>
<evidence type="ECO:0000313" key="2">
    <source>
        <dbReference type="Proteomes" id="UP000008212"/>
    </source>
</evidence>
<proteinExistence type="predicted"/>
<dbReference type="STRING" id="243275.TDE_0215"/>
<gene>
    <name evidence="1" type="ordered locus">TDE_0215</name>
</gene>
<dbReference type="AlphaFoldDB" id="Q73R76"/>
<accession>Q73R76</accession>
<keyword evidence="2" id="KW-1185">Reference proteome</keyword>
<dbReference type="KEGG" id="tde:TDE_0215"/>
<protein>
    <submittedName>
        <fullName evidence="1">Uncharacterized protein</fullName>
    </submittedName>
</protein>
<dbReference type="PaxDb" id="243275-TDE_0215"/>
<dbReference type="EMBL" id="AE017226">
    <property type="protein sequence ID" value="AAS10712.1"/>
    <property type="molecule type" value="Genomic_DNA"/>
</dbReference>